<dbReference type="HOGENOM" id="CLU_130297_0_0_7"/>
<comment type="caution">
    <text evidence="1">The sequence shown here is derived from an EMBL/GenBank/DDBJ whole genome shotgun (WGS) entry which is preliminary data.</text>
</comment>
<gene>
    <name evidence="1" type="ORF">HMPREF0179_01575</name>
</gene>
<dbReference type="eggNOG" id="COG3498">
    <property type="taxonomic scope" value="Bacteria"/>
</dbReference>
<keyword evidence="2" id="KW-1185">Reference proteome</keyword>
<dbReference type="GeneID" id="78086695"/>
<dbReference type="EMBL" id="ADCP02000001">
    <property type="protein sequence ID" value="EFV44674.1"/>
    <property type="molecule type" value="Genomic_DNA"/>
</dbReference>
<dbReference type="InterPro" id="IPR006498">
    <property type="entry name" value="Tail_tube"/>
</dbReference>
<organism evidence="1 2">
    <name type="scientific">Bilophila wadsworthia (strain 3_1_6)</name>
    <dbReference type="NCBI Taxonomy" id="563192"/>
    <lineage>
        <taxon>Bacteria</taxon>
        <taxon>Pseudomonadati</taxon>
        <taxon>Thermodesulfobacteriota</taxon>
        <taxon>Desulfovibrionia</taxon>
        <taxon>Desulfovibrionales</taxon>
        <taxon>Desulfovibrionaceae</taxon>
        <taxon>Bilophila</taxon>
    </lineage>
</organism>
<dbReference type="Pfam" id="PF04985">
    <property type="entry name" value="Phage_tube"/>
    <property type="match status" value="1"/>
</dbReference>
<dbReference type="RefSeq" id="WP_005026908.1">
    <property type="nucleotide sequence ID" value="NZ_KE150238.1"/>
</dbReference>
<proteinExistence type="predicted"/>
<reference evidence="1 2" key="2">
    <citation type="submission" date="2013-04" db="EMBL/GenBank/DDBJ databases">
        <title>The Genome Sequence of Bilophila wadsworthia 3_1_6.</title>
        <authorList>
            <consortium name="The Broad Institute Genomics Platform"/>
            <person name="Earl A."/>
            <person name="Ward D."/>
            <person name="Feldgarden M."/>
            <person name="Gevers D."/>
            <person name="Sibley C."/>
            <person name="Strauss J."/>
            <person name="Allen-Vercoe E."/>
            <person name="Walker B."/>
            <person name="Young S."/>
            <person name="Zeng Q."/>
            <person name="Gargeya S."/>
            <person name="Fitzgerald M."/>
            <person name="Haas B."/>
            <person name="Abouelleil A."/>
            <person name="Allen A.W."/>
            <person name="Alvarado L."/>
            <person name="Arachchi H.M."/>
            <person name="Berlin A.M."/>
            <person name="Chapman S.B."/>
            <person name="Gainer-Dewar J."/>
            <person name="Goldberg J."/>
            <person name="Griggs A."/>
            <person name="Gujja S."/>
            <person name="Hansen M."/>
            <person name="Howarth C."/>
            <person name="Imamovic A."/>
            <person name="Ireland A."/>
            <person name="Larimer J."/>
            <person name="McCowan C."/>
            <person name="Murphy C."/>
            <person name="Pearson M."/>
            <person name="Poon T.W."/>
            <person name="Priest M."/>
            <person name="Roberts A."/>
            <person name="Saif S."/>
            <person name="Shea T."/>
            <person name="Sisk P."/>
            <person name="Sykes S."/>
            <person name="Wortman J."/>
            <person name="Nusbaum C."/>
            <person name="Birren B."/>
        </authorList>
    </citation>
    <scope>NUCLEOTIDE SEQUENCE [LARGE SCALE GENOMIC DNA]</scope>
    <source>
        <strain evidence="1 2">3_1_6</strain>
    </source>
</reference>
<reference evidence="1 2" key="1">
    <citation type="submission" date="2010-10" db="EMBL/GenBank/DDBJ databases">
        <authorList>
            <consortium name="The Broad Institute Genome Sequencing Platform"/>
            <person name="Ward D."/>
            <person name="Earl A."/>
            <person name="Feldgarden M."/>
            <person name="Young S.K."/>
            <person name="Gargeya S."/>
            <person name="Zeng Q."/>
            <person name="Alvarado L."/>
            <person name="Berlin A."/>
            <person name="Bochicchio J."/>
            <person name="Chapman S.B."/>
            <person name="Chen Z."/>
            <person name="Freedman E."/>
            <person name="Gellesch M."/>
            <person name="Goldberg J."/>
            <person name="Griggs A."/>
            <person name="Gujja S."/>
            <person name="Heilman E."/>
            <person name="Heiman D."/>
            <person name="Howarth C."/>
            <person name="Mehta T."/>
            <person name="Neiman D."/>
            <person name="Pearson M."/>
            <person name="Roberts A."/>
            <person name="Saif S."/>
            <person name="Shea T."/>
            <person name="Shenoy N."/>
            <person name="Sisk P."/>
            <person name="Stolte C."/>
            <person name="Sykes S."/>
            <person name="White J."/>
            <person name="Yandava C."/>
            <person name="Allen-Vercoe E."/>
            <person name="Sibley C."/>
            <person name="Ambrose C.E."/>
            <person name="Strauss J."/>
            <person name="Daigneault M."/>
            <person name="Haas B."/>
            <person name="Nusbaum C."/>
            <person name="Birren B."/>
        </authorList>
    </citation>
    <scope>NUCLEOTIDE SEQUENCE [LARGE SCALE GENOMIC DNA]</scope>
    <source>
        <strain evidence="1 2">3_1_6</strain>
    </source>
</reference>
<sequence>MSRPEQTIAYRVYWQGKDLLGTAQIEMPQVQYMTETLSGSGLAGEIESPTIGLTQSMTCKMTFTSATKDVFDILDWTLQPLFECYSALQIVDESTSIRESIPYRLNIVGRPKNMSLGTMEQGKKHGNDLELEVTRLEILLDGEEQLLIDKINFIHRVKGNDLLAAVRVQMGLNA</sequence>
<evidence type="ECO:0000313" key="2">
    <source>
        <dbReference type="Proteomes" id="UP000006034"/>
    </source>
</evidence>
<dbReference type="STRING" id="563192.HMPREF0179_01575"/>
<dbReference type="Proteomes" id="UP000006034">
    <property type="component" value="Unassembled WGS sequence"/>
</dbReference>
<evidence type="ECO:0000313" key="1">
    <source>
        <dbReference type="EMBL" id="EFV44674.1"/>
    </source>
</evidence>
<dbReference type="OrthoDB" id="9814992at2"/>
<name>E5Y5W2_BILW3</name>
<accession>E5Y5W2</accession>
<protein>
    <submittedName>
        <fullName evidence="1">Phage major tail tube protein</fullName>
    </submittedName>
</protein>
<dbReference type="AlphaFoldDB" id="E5Y5W2"/>